<dbReference type="PANTHER" id="PTHR41534">
    <property type="entry name" value="BLR3401 PROTEIN"/>
    <property type="match status" value="1"/>
</dbReference>
<name>A0A1H4IKF4_RHOJO</name>
<comment type="similarity">
    <text evidence="1">Belongs to the bacterial ring-hydroxylating dioxygenase beta subunit family.</text>
</comment>
<dbReference type="GO" id="GO:0051213">
    <property type="term" value="F:dioxygenase activity"/>
    <property type="evidence" value="ECO:0007669"/>
    <property type="project" value="UniProtKB-KW"/>
</dbReference>
<evidence type="ECO:0000313" key="3">
    <source>
        <dbReference type="EMBL" id="SEB34335.1"/>
    </source>
</evidence>
<keyword evidence="2" id="KW-0560">Oxidoreductase</keyword>
<dbReference type="InterPro" id="IPR032710">
    <property type="entry name" value="NTF2-like_dom_sf"/>
</dbReference>
<dbReference type="PANTHER" id="PTHR41534:SF2">
    <property type="entry name" value="3-PHENYLPROPIONATE_CINNAMIC ACID DIOXYGENASE SUBUNIT BETA"/>
    <property type="match status" value="1"/>
</dbReference>
<gene>
    <name evidence="3" type="ORF">SAMN04490220_0124</name>
</gene>
<reference evidence="4" key="1">
    <citation type="submission" date="2016-10" db="EMBL/GenBank/DDBJ databases">
        <authorList>
            <person name="Varghese N."/>
        </authorList>
    </citation>
    <scope>NUCLEOTIDE SEQUENCE [LARGE SCALE GENOMIC DNA]</scope>
    <source>
        <strain evidence="4">DSM 44719</strain>
    </source>
</reference>
<evidence type="ECO:0000256" key="2">
    <source>
        <dbReference type="ARBA" id="ARBA00023002"/>
    </source>
</evidence>
<dbReference type="Gene3D" id="3.10.450.50">
    <property type="match status" value="1"/>
</dbReference>
<dbReference type="AlphaFoldDB" id="A0A1H4IKF4"/>
<accession>A0A1H4IKF4</accession>
<proteinExistence type="inferred from homology"/>
<dbReference type="GO" id="GO:0019380">
    <property type="term" value="P:3-phenylpropionate catabolic process"/>
    <property type="evidence" value="ECO:0007669"/>
    <property type="project" value="TreeGrafter"/>
</dbReference>
<evidence type="ECO:0000313" key="4">
    <source>
        <dbReference type="Proteomes" id="UP000183407"/>
    </source>
</evidence>
<protein>
    <submittedName>
        <fullName evidence="3">3-phenylpropionate/cinnamic acid dioxygenase, small subunit</fullName>
    </submittedName>
</protein>
<dbReference type="Pfam" id="PF00866">
    <property type="entry name" value="Ring_hydroxyl_B"/>
    <property type="match status" value="1"/>
</dbReference>
<dbReference type="SUPFAM" id="SSF54427">
    <property type="entry name" value="NTF2-like"/>
    <property type="match status" value="1"/>
</dbReference>
<dbReference type="OrthoDB" id="3212009at2"/>
<evidence type="ECO:0000256" key="1">
    <source>
        <dbReference type="ARBA" id="ARBA00009570"/>
    </source>
</evidence>
<keyword evidence="3" id="KW-0223">Dioxygenase</keyword>
<organism evidence="3 4">
    <name type="scientific">Rhodococcus jostii</name>
    <dbReference type="NCBI Taxonomy" id="132919"/>
    <lineage>
        <taxon>Bacteria</taxon>
        <taxon>Bacillati</taxon>
        <taxon>Actinomycetota</taxon>
        <taxon>Actinomycetes</taxon>
        <taxon>Mycobacteriales</taxon>
        <taxon>Nocardiaceae</taxon>
        <taxon>Rhodococcus</taxon>
    </lineage>
</organism>
<sequence>MTVSSTSTTTTPRDIAAECTQFLFREAEYLDHREFHRWLECLSEELVYVMPVRVTRGAEARNLEFSPVGFHMKDNYASMKMRVSRLYTEHAYAEDPPSRTQRLVTNVRVDPLHADDKYNVRSNFMCYRAQGDGTDSDLIVGERFDVLHDTPDGWRLAARTVHLAHTTLVTANLGVFL</sequence>
<dbReference type="EMBL" id="FNTL01000002">
    <property type="protein sequence ID" value="SEB34335.1"/>
    <property type="molecule type" value="Genomic_DNA"/>
</dbReference>
<dbReference type="RefSeq" id="WP_073362353.1">
    <property type="nucleotide sequence ID" value="NZ_FNTL01000002.1"/>
</dbReference>
<dbReference type="CDD" id="cd00667">
    <property type="entry name" value="ring_hydroxylating_dioxygenases_beta"/>
    <property type="match status" value="1"/>
</dbReference>
<dbReference type="NCBIfam" id="NF007479">
    <property type="entry name" value="PRK10069.1"/>
    <property type="match status" value="1"/>
</dbReference>
<dbReference type="InterPro" id="IPR000391">
    <property type="entry name" value="Rng_hydr_dOase-bsu"/>
</dbReference>
<dbReference type="Proteomes" id="UP000183407">
    <property type="component" value="Unassembled WGS sequence"/>
</dbReference>